<accession>A0A1G2PVV5</accession>
<proteinExistence type="predicted"/>
<keyword evidence="1" id="KW-1133">Transmembrane helix</keyword>
<dbReference type="GO" id="GO:0016641">
    <property type="term" value="F:oxidoreductase activity, acting on the CH-NH2 group of donors, oxygen as acceptor"/>
    <property type="evidence" value="ECO:0007669"/>
    <property type="project" value="InterPro"/>
</dbReference>
<protein>
    <submittedName>
        <fullName evidence="2">Uncharacterized protein</fullName>
    </submittedName>
</protein>
<name>A0A1G2PVV5_9BACT</name>
<reference evidence="2 3" key="1">
    <citation type="journal article" date="2016" name="Nat. Commun.">
        <title>Thousands of microbial genomes shed light on interconnected biogeochemical processes in an aquifer system.</title>
        <authorList>
            <person name="Anantharaman K."/>
            <person name="Brown C.T."/>
            <person name="Hug L.A."/>
            <person name="Sharon I."/>
            <person name="Castelle C.J."/>
            <person name="Probst A.J."/>
            <person name="Thomas B.C."/>
            <person name="Singh A."/>
            <person name="Wilkins M.J."/>
            <person name="Karaoz U."/>
            <person name="Brodie E.L."/>
            <person name="Williams K.H."/>
            <person name="Hubbard S.S."/>
            <person name="Banfield J.F."/>
        </authorList>
    </citation>
    <scope>NUCLEOTIDE SEQUENCE [LARGE SCALE GENOMIC DNA]</scope>
</reference>
<evidence type="ECO:0000313" key="2">
    <source>
        <dbReference type="EMBL" id="OHA52458.1"/>
    </source>
</evidence>
<dbReference type="AlphaFoldDB" id="A0A1G2PVV5"/>
<keyword evidence="1" id="KW-0472">Membrane</keyword>
<dbReference type="InterPro" id="IPR001695">
    <property type="entry name" value="Lysyl_oxidase"/>
</dbReference>
<dbReference type="Pfam" id="PF01186">
    <property type="entry name" value="Lysyl_oxidase"/>
    <property type="match status" value="1"/>
</dbReference>
<gene>
    <name evidence="2" type="ORF">A3A97_02190</name>
</gene>
<comment type="caution">
    <text evidence="2">The sequence shown here is derived from an EMBL/GenBank/DDBJ whole genome shotgun (WGS) entry which is preliminary data.</text>
</comment>
<dbReference type="GO" id="GO:0005507">
    <property type="term" value="F:copper ion binding"/>
    <property type="evidence" value="ECO:0007669"/>
    <property type="project" value="InterPro"/>
</dbReference>
<feature type="transmembrane region" description="Helical" evidence="1">
    <location>
        <begin position="13"/>
        <end position="32"/>
    </location>
</feature>
<evidence type="ECO:0000256" key="1">
    <source>
        <dbReference type="SAM" id="Phobius"/>
    </source>
</evidence>
<sequence length="482" mass="53755">MTPSKIERVKAKYIVRFVLGLVVSVILINNLAEVLSNSRNKSFYPTADLVRAIGDTRVYYLEEGKKRWVESFESFQAQGFSWDAVRTIAPEELMSLPEGDKITSASPVILAGEETRLPDLVPLSAEEIQYDTLNGRKILRFTSVFLNQGGGFLEVAAKPLTLSTDALKEVFQRVVNTNGTERLRLTGYFLWHAMHGHYHVTNVMGYMLEPADSKGTVISAKEKVSFCLRDDRIENSSVSAATRTFSTCTSTRQGVSVGWADVYSYSLPDQYLDVHGLTPATYRLLLDSNPKGSILENRLDNNRSIVIAYMDPANNIFNVLGKAVPLPGFSSFPDGTTIRSQSDNVAYVMFHNKKRLFPPGISTTTRGIVLPNSIIETIFTNNLIKNSNGVIYALNDKGYRRLFPSPDAYNSYGFNFADIALISEHELVLYPEAKYIRQTGSDIIYEISGNTKKIVNNISAISPDMVHVINIIDFNSYTTVDN</sequence>
<evidence type="ECO:0000313" key="3">
    <source>
        <dbReference type="Proteomes" id="UP000176951"/>
    </source>
</evidence>
<dbReference type="Proteomes" id="UP000176951">
    <property type="component" value="Unassembled WGS sequence"/>
</dbReference>
<dbReference type="EMBL" id="MHSW01000009">
    <property type="protein sequence ID" value="OHA52458.1"/>
    <property type="molecule type" value="Genomic_DNA"/>
</dbReference>
<keyword evidence="1" id="KW-0812">Transmembrane</keyword>
<organism evidence="2 3">
    <name type="scientific">Candidatus Terrybacteria bacterium RIFCSPLOWO2_01_FULL_40_23</name>
    <dbReference type="NCBI Taxonomy" id="1802366"/>
    <lineage>
        <taxon>Bacteria</taxon>
        <taxon>Candidatus Terryibacteriota</taxon>
    </lineage>
</organism>